<feature type="compositionally biased region" description="Polar residues" evidence="1">
    <location>
        <begin position="1198"/>
        <end position="1209"/>
    </location>
</feature>
<dbReference type="InterPro" id="IPR029071">
    <property type="entry name" value="Ubiquitin-like_domsf"/>
</dbReference>
<name>A0A913ZR22_PATMI</name>
<feature type="compositionally biased region" description="Basic and acidic residues" evidence="1">
    <location>
        <begin position="726"/>
        <end position="787"/>
    </location>
</feature>
<feature type="compositionally biased region" description="Basic and acidic residues" evidence="1">
    <location>
        <begin position="1015"/>
        <end position="1034"/>
    </location>
</feature>
<feature type="compositionally biased region" description="Basic and acidic residues" evidence="1">
    <location>
        <begin position="1279"/>
        <end position="1296"/>
    </location>
</feature>
<feature type="region of interest" description="Disordered" evidence="1">
    <location>
        <begin position="52"/>
        <end position="78"/>
    </location>
</feature>
<feature type="compositionally biased region" description="Basic and acidic residues" evidence="1">
    <location>
        <begin position="621"/>
        <end position="632"/>
    </location>
</feature>
<dbReference type="PANTHER" id="PTHR46312:SF2">
    <property type="entry name" value="NUCLEOTIDE-BINDING OLIGOMERIZATION DOMAIN-CONTAINING PROTEIN 2-LIKE"/>
    <property type="match status" value="1"/>
</dbReference>
<evidence type="ECO:0000259" key="2">
    <source>
        <dbReference type="PROSITE" id="PS50017"/>
    </source>
</evidence>
<feature type="compositionally biased region" description="Polar residues" evidence="1">
    <location>
        <begin position="1490"/>
        <end position="1501"/>
    </location>
</feature>
<evidence type="ECO:0000313" key="4">
    <source>
        <dbReference type="EnsemblMetazoa" id="XP_038053595.1"/>
    </source>
</evidence>
<dbReference type="OMA" id="HHKSHRT"/>
<evidence type="ECO:0000256" key="1">
    <source>
        <dbReference type="SAM" id="MobiDB-lite"/>
    </source>
</evidence>
<dbReference type="PANTHER" id="PTHR46312">
    <property type="entry name" value="NACHT DOMAIN-CONTAINING PROTEIN"/>
    <property type="match status" value="1"/>
</dbReference>
<feature type="compositionally biased region" description="Basic and acidic residues" evidence="1">
    <location>
        <begin position="433"/>
        <end position="446"/>
    </location>
</feature>
<dbReference type="PROSITE" id="PS50053">
    <property type="entry name" value="UBIQUITIN_2"/>
    <property type="match status" value="1"/>
</dbReference>
<dbReference type="SUPFAM" id="SSF52047">
    <property type="entry name" value="RNI-like"/>
    <property type="match status" value="1"/>
</dbReference>
<dbReference type="InterPro" id="IPR011029">
    <property type="entry name" value="DEATH-like_dom_sf"/>
</dbReference>
<dbReference type="Gene3D" id="1.10.533.10">
    <property type="entry name" value="Death Domain, Fas"/>
    <property type="match status" value="3"/>
</dbReference>
<feature type="compositionally biased region" description="Polar residues" evidence="1">
    <location>
        <begin position="788"/>
        <end position="799"/>
    </location>
</feature>
<feature type="compositionally biased region" description="Basic and acidic residues" evidence="1">
    <location>
        <begin position="1638"/>
        <end position="1652"/>
    </location>
</feature>
<feature type="domain" description="Death" evidence="2">
    <location>
        <begin position="361"/>
        <end position="430"/>
    </location>
</feature>
<dbReference type="SUPFAM" id="SSF54236">
    <property type="entry name" value="Ubiquitin-like"/>
    <property type="match status" value="1"/>
</dbReference>
<feature type="compositionally biased region" description="Basic and acidic residues" evidence="1">
    <location>
        <begin position="268"/>
        <end position="291"/>
    </location>
</feature>
<feature type="compositionally biased region" description="Basic and acidic residues" evidence="1">
    <location>
        <begin position="1246"/>
        <end position="1257"/>
    </location>
</feature>
<feature type="compositionally biased region" description="Basic residues" evidence="1">
    <location>
        <begin position="1003"/>
        <end position="1014"/>
    </location>
</feature>
<dbReference type="Proteomes" id="UP000887568">
    <property type="component" value="Unplaced"/>
</dbReference>
<feature type="compositionally biased region" description="Basic and acidic residues" evidence="1">
    <location>
        <begin position="1072"/>
        <end position="1108"/>
    </location>
</feature>
<dbReference type="GO" id="GO:0007165">
    <property type="term" value="P:signal transduction"/>
    <property type="evidence" value="ECO:0007669"/>
    <property type="project" value="InterPro"/>
</dbReference>
<dbReference type="InterPro" id="IPR000626">
    <property type="entry name" value="Ubiquitin-like_dom"/>
</dbReference>
<feature type="compositionally biased region" description="Basic and acidic residues" evidence="1">
    <location>
        <begin position="670"/>
        <end position="702"/>
    </location>
</feature>
<dbReference type="RefSeq" id="XP_038053595.1">
    <property type="nucleotide sequence ID" value="XM_038197667.1"/>
</dbReference>
<dbReference type="Pfam" id="PF00531">
    <property type="entry name" value="Death"/>
    <property type="match status" value="3"/>
</dbReference>
<protein>
    <submittedName>
        <fullName evidence="4">Uncharacterized protein</fullName>
    </submittedName>
</protein>
<feature type="compositionally biased region" description="Basic and acidic residues" evidence="1">
    <location>
        <begin position="907"/>
        <end position="960"/>
    </location>
</feature>
<dbReference type="OrthoDB" id="20872at2759"/>
<dbReference type="InterPro" id="IPR000488">
    <property type="entry name" value="Death_dom"/>
</dbReference>
<proteinExistence type="predicted"/>
<dbReference type="GeneID" id="119726051"/>
<feature type="compositionally biased region" description="Polar residues" evidence="1">
    <location>
        <begin position="63"/>
        <end position="78"/>
    </location>
</feature>
<organism evidence="4 5">
    <name type="scientific">Patiria miniata</name>
    <name type="common">Bat star</name>
    <name type="synonym">Asterina miniata</name>
    <dbReference type="NCBI Taxonomy" id="46514"/>
    <lineage>
        <taxon>Eukaryota</taxon>
        <taxon>Metazoa</taxon>
        <taxon>Echinodermata</taxon>
        <taxon>Eleutherozoa</taxon>
        <taxon>Asterozoa</taxon>
        <taxon>Asteroidea</taxon>
        <taxon>Valvatacea</taxon>
        <taxon>Valvatida</taxon>
        <taxon>Asterinidae</taxon>
        <taxon>Patiria</taxon>
    </lineage>
</organism>
<feature type="compositionally biased region" description="Basic and acidic residues" evidence="1">
    <location>
        <begin position="647"/>
        <end position="664"/>
    </location>
</feature>
<dbReference type="SUPFAM" id="SSF47986">
    <property type="entry name" value="DEATH domain"/>
    <property type="match status" value="3"/>
</dbReference>
<feature type="compositionally biased region" description="Basic and acidic residues" evidence="1">
    <location>
        <begin position="1316"/>
        <end position="1333"/>
    </location>
</feature>
<feature type="compositionally biased region" description="Basic and acidic residues" evidence="1">
    <location>
        <begin position="867"/>
        <end position="889"/>
    </location>
</feature>
<feature type="compositionally biased region" description="Basic residues" evidence="1">
    <location>
        <begin position="633"/>
        <end position="643"/>
    </location>
</feature>
<feature type="compositionally biased region" description="Basic and acidic residues" evidence="1">
    <location>
        <begin position="800"/>
        <end position="850"/>
    </location>
</feature>
<feature type="compositionally biased region" description="Polar residues" evidence="1">
    <location>
        <begin position="1235"/>
        <end position="1245"/>
    </location>
</feature>
<feature type="compositionally biased region" description="Basic and acidic residues" evidence="1">
    <location>
        <begin position="508"/>
        <end position="519"/>
    </location>
</feature>
<feature type="compositionally biased region" description="Polar residues" evidence="1">
    <location>
        <begin position="970"/>
        <end position="981"/>
    </location>
</feature>
<dbReference type="EnsemblMetazoa" id="XM_038197667.1">
    <property type="protein sequence ID" value="XP_038053595.1"/>
    <property type="gene ID" value="LOC119726051"/>
</dbReference>
<evidence type="ECO:0000313" key="5">
    <source>
        <dbReference type="Proteomes" id="UP000887568"/>
    </source>
</evidence>
<dbReference type="SMART" id="SM00005">
    <property type="entry name" value="DEATH"/>
    <property type="match status" value="3"/>
</dbReference>
<feature type="compositionally biased region" description="Basic residues" evidence="1">
    <location>
        <begin position="708"/>
        <end position="719"/>
    </location>
</feature>
<feature type="domain" description="Death" evidence="2">
    <location>
        <begin position="183"/>
        <end position="267"/>
    </location>
</feature>
<feature type="region of interest" description="Disordered" evidence="1">
    <location>
        <begin position="433"/>
        <end position="555"/>
    </location>
</feature>
<accession>A0A913ZR22</accession>
<feature type="compositionally biased region" description="Basic and acidic residues" evidence="1">
    <location>
        <begin position="1430"/>
        <end position="1444"/>
    </location>
</feature>
<dbReference type="CDD" id="cd01670">
    <property type="entry name" value="Death"/>
    <property type="match status" value="3"/>
</dbReference>
<feature type="compositionally biased region" description="Basic and acidic residues" evidence="1">
    <location>
        <begin position="1145"/>
        <end position="1166"/>
    </location>
</feature>
<feature type="domain" description="Death" evidence="2">
    <location>
        <begin position="1658"/>
        <end position="1732"/>
    </location>
</feature>
<feature type="domain" description="Ubiquitin-like" evidence="3">
    <location>
        <begin position="88"/>
        <end position="170"/>
    </location>
</feature>
<feature type="compositionally biased region" description="Basic and acidic residues" evidence="1">
    <location>
        <begin position="1582"/>
        <end position="1602"/>
    </location>
</feature>
<dbReference type="PROSITE" id="PS50017">
    <property type="entry name" value="DEATH_DOMAIN"/>
    <property type="match status" value="3"/>
</dbReference>
<feature type="compositionally biased region" description="Basic and acidic residues" evidence="1">
    <location>
        <begin position="541"/>
        <end position="555"/>
    </location>
</feature>
<feature type="region of interest" description="Disordered" evidence="1">
    <location>
        <begin position="262"/>
        <end position="301"/>
    </location>
</feature>
<feature type="compositionally biased region" description="Basic and acidic residues" evidence="1">
    <location>
        <begin position="1502"/>
        <end position="1519"/>
    </location>
</feature>
<sequence length="1973" mass="226813">MPQKTIQDLDAYIKATAVVYDHSNAKLVSRKTKVSRRRKEAFLSVLPYRKPSSQYHSHERRTSSSLNTRKTRSKPATESVINNLKQKLKFSVKTPENANDDAPQRLSFQLDLGTSVQSLKELIEKQIGLEARRQRLYIRRNFQLCDLLTLEENGVNNDEIISLRLSKDDQTCDDVPKDKSIINDEYLKNLSSKIESSWKEVAKHLGYEEADIADIQTTNEGSIEESRNMLRTWWEKTTDRDEAAQKLRRALEVIGLTDLAQNVPATSESRDETVGPEPERRQDAGVDEESKQSGTASTEEGKLKKEQLCNLLTLHDYGIQQDENISLRLCTDGLLGGGLKGKHFADDPFFRDLASKTESCWNKLAKSLGYEEAEIKEIQTTFQNDKERSLQMLLSWWRKQTNREEGFQSLRDALNSIGREELAFMIPSDMRQRMKQEEIVNQEKARTSIQTGGTKEQDKQKGTTSSEGQRPRQEEVGHLVNPNTMGQMEGVKKQNMQKGPTSCGQRPRQKEITEQDKPQIPEQGVFVKEQGKQKRTWQSIEKQRPSKELPQKKQKLEEFEKNVQNVMTSAEEHGTRHGQFQLHPDKSGQEVQMGGAKEQAKQKDTACRPTSSERQGQEAVGYRDEPEQEMKVGRAKTRRKRKMNSISKERRLRQEEIGHLEKAKPSLQEKGTKEQREQKGASTSEEQRLRQEECGYRDKPEPDVTVGRAKKRRKRKRTSTFKAQRSRQEELGHLEKAKPSIQEREAKKQRERKGTLTSEEQRPRREEVSLVEKPKPSVQKRRTEEQSTQKWTSISTGQRLRQEKVGHLEKSKPLVQGREAKEQREQKGTSTSDEQKLRQEECGYRDKPAQEMKVGWAKKRRKRKRSSTSEEQRPSQEKVWYGDKPEQDMKVGQPKTRRKRKSISPSKEQRQSQKELCHLEKPKPSVQDRETKEQRERKGTSTSEKQRLRQEEVGHVEKPKQSVQKRGAEKQSTQKLTSISAGQRLRQEEVGYQDEPEQEMKVGRAKKRKKRKRTLTSEEQRPRLEEVGHLEKPKPSVQERATTSSEVQRWRKVKVGHQDKRQQQVQVGGANKRSDEKETAVPEGKRSREERLAKQDKPQIHEQGELIKKQVKQKRTPSHELPQKKQKLQVFEKNAQKEMTSSKECGLRHGQLDDYRDKPQQVEKVKYHSKQKGYMSLEGQNRRHEEEFCGNQDKTSKKTGITSSEGQRTGQKEVSQRKKPQTEILVAPTKERSTQKGTKSSQAQRPRQDEGGHRDTCKPSVQAAEAKEQSKQKMTTSSEDLKPRQEEVSNQDKPESEVDVEGAQKQSKQKVSTSTERPRPGQEEVAEQEKPQLHEQGVVFQEQGKQKQTKQSNEEHRQIQELQQTKLKMREFEKNAQKGTTSSEVHGPRHGQLESYQDKHQPEIQVGGAKENKTEKKQRKQNEASLSQDQRPRQEEGGHQDTRKPSVQAAEAKEQSKQKMTTSSGDLKPRQEEVSNLDKPESEVDVEGAQKQNKQKVSTSTERPRPGQEEVAEQEKPQLHEQGVVFQEQGKQKQTKQSNEEHRQSQELQQTKLKMREFEKNAQKGTTSSEVHGPRHGQLESYQDKHQPEIQVGRAKEQRKQNEASLSQDQRPKRDEIGHRDDSQPEVQMGGAVGVTDTESRSDTRPDDRAIRKQSEKIATDWEKLALCLKCSKEHIGIIRANHSNDVVRQCFEMLSTWWRKQDNYTEAWRTLEKALIDSGRNDLVRGTSAETGRAQSNPSDAADQCRSELEDRYTTTGSYVQLIPWVDDDMKHIMDIYTELQLEKGDQDDIEGYVNEYGDIFLIQKDRKIDSYSNDSMNSLVWLMQHVAEQTELLEVDYLNAPCDDGIQLSIQSSSLTGKDMVDTLQSFSNRGDLVSLILDGIHGPGGSQKIWPPPLPNRTELCELGLRDFSLQRIDMEDPAEALSQIPSLDDLDISKNLNLSGNAGTYLGSTLTKHDETSEVEFKTLFTAKF</sequence>
<keyword evidence="5" id="KW-1185">Reference proteome</keyword>
<reference evidence="4" key="1">
    <citation type="submission" date="2022-11" db="UniProtKB">
        <authorList>
            <consortium name="EnsemblMetazoa"/>
        </authorList>
    </citation>
    <scope>IDENTIFICATION</scope>
</reference>
<dbReference type="Gene3D" id="3.10.20.90">
    <property type="entry name" value="Phosphatidylinositol 3-kinase Catalytic Subunit, Chain A, domain 1"/>
    <property type="match status" value="1"/>
</dbReference>
<feature type="compositionally biased region" description="Polar residues" evidence="1">
    <location>
        <begin position="1304"/>
        <end position="1315"/>
    </location>
</feature>
<feature type="compositionally biased region" description="Basic and acidic residues" evidence="1">
    <location>
        <begin position="1467"/>
        <end position="1482"/>
    </location>
</feature>
<feature type="compositionally biased region" description="Basic residues" evidence="1">
    <location>
        <begin position="856"/>
        <end position="866"/>
    </location>
</feature>
<feature type="region of interest" description="Disordered" evidence="1">
    <location>
        <begin position="567"/>
        <end position="1652"/>
    </location>
</feature>
<feature type="compositionally biased region" description="Polar residues" evidence="1">
    <location>
        <begin position="494"/>
        <end position="504"/>
    </location>
</feature>
<evidence type="ECO:0000259" key="3">
    <source>
        <dbReference type="PROSITE" id="PS50053"/>
    </source>
</evidence>
<feature type="compositionally biased region" description="Basic and acidic residues" evidence="1">
    <location>
        <begin position="1610"/>
        <end position="1623"/>
    </location>
</feature>